<dbReference type="InterPro" id="IPR019619">
    <property type="entry name" value="DUF2490"/>
</dbReference>
<evidence type="ECO:0000313" key="3">
    <source>
        <dbReference type="Proteomes" id="UP000266292"/>
    </source>
</evidence>
<dbReference type="STRING" id="709015.GCA_000472485_00966"/>
<proteinExistence type="predicted"/>
<keyword evidence="1" id="KW-0732">Signal</keyword>
<evidence type="ECO:0000313" key="2">
    <source>
        <dbReference type="EMBL" id="ARS34821.1"/>
    </source>
</evidence>
<dbReference type="KEGG" id="pact:CA264_04845"/>
<dbReference type="Proteomes" id="UP000266292">
    <property type="component" value="Chromosome"/>
</dbReference>
<evidence type="ECO:0000256" key="1">
    <source>
        <dbReference type="SAM" id="SignalP"/>
    </source>
</evidence>
<feature type="signal peptide" evidence="1">
    <location>
        <begin position="1"/>
        <end position="24"/>
    </location>
</feature>
<dbReference type="OrthoDB" id="1118734at2"/>
<evidence type="ECO:0008006" key="4">
    <source>
        <dbReference type="Google" id="ProtNLM"/>
    </source>
</evidence>
<accession>A0A1X9YPR6</accession>
<keyword evidence="3" id="KW-1185">Reference proteome</keyword>
<dbReference type="EMBL" id="CP021235">
    <property type="protein sequence ID" value="ARS34821.1"/>
    <property type="molecule type" value="Genomic_DNA"/>
</dbReference>
<gene>
    <name evidence="2" type="ORF">CA264_04845</name>
</gene>
<organism evidence="2 3">
    <name type="scientific">Pontibacter actiniarum</name>
    <dbReference type="NCBI Taxonomy" id="323450"/>
    <lineage>
        <taxon>Bacteria</taxon>
        <taxon>Pseudomonadati</taxon>
        <taxon>Bacteroidota</taxon>
        <taxon>Cytophagia</taxon>
        <taxon>Cytophagales</taxon>
        <taxon>Hymenobacteraceae</taxon>
        <taxon>Pontibacter</taxon>
    </lineage>
</organism>
<dbReference type="AlphaFoldDB" id="A0A1X9YPR6"/>
<name>A0A1X9YPR6_9BACT</name>
<dbReference type="Pfam" id="PF10677">
    <property type="entry name" value="DUF2490"/>
    <property type="match status" value="1"/>
</dbReference>
<reference evidence="3" key="1">
    <citation type="submission" date="2017-05" db="EMBL/GenBank/DDBJ databases">
        <authorList>
            <person name="Ray J."/>
            <person name="Price M."/>
            <person name="Deutschbauer A."/>
        </authorList>
    </citation>
    <scope>NUCLEOTIDE SEQUENCE [LARGE SCALE GENOMIC DNA]</scope>
    <source>
        <strain evidence="3">DSM 19842</strain>
    </source>
</reference>
<protein>
    <recommendedName>
        <fullName evidence="4">DUF2490 domain-containing protein</fullName>
    </recommendedName>
</protein>
<sequence length="253" mass="29040">MKKFTRIVLLLLSLCFISGTAAQAQRKEVSAAHAAWEAVSGTFRISRNHAVYTDLHHVGGLFTVARIGLVRHLPHGVSATAGYSFAWLTVPGSDSDALERHEHRPWLQALVPAKLGQHLTLSTRLRYDMRFKQRVKQAVLQPKYDFNHRLRLQESLRLNLPSLKLGEVLPYLFLSEEVMLNFGENITHNTFDQNRLGLMLGLERQSIRLQVGYMNLFAQSASVQNRYTNNYTYTAWLFYTLDLQKKEKQRATQ</sequence>
<feature type="chain" id="PRO_5011006292" description="DUF2490 domain-containing protein" evidence="1">
    <location>
        <begin position="25"/>
        <end position="253"/>
    </location>
</feature>
<dbReference type="RefSeq" id="WP_025605082.1">
    <property type="nucleotide sequence ID" value="NZ_CP021235.1"/>
</dbReference>